<organism evidence="2 3">
    <name type="scientific">Actinomyces oris</name>
    <dbReference type="NCBI Taxonomy" id="544580"/>
    <lineage>
        <taxon>Bacteria</taxon>
        <taxon>Bacillati</taxon>
        <taxon>Actinomycetota</taxon>
        <taxon>Actinomycetes</taxon>
        <taxon>Actinomycetales</taxon>
        <taxon>Actinomycetaceae</taxon>
        <taxon>Actinomyces</taxon>
    </lineage>
</organism>
<accession>A0A1Q8I2R4</accession>
<name>A0A1Q8I2R4_9ACTO</name>
<evidence type="ECO:0000313" key="3">
    <source>
        <dbReference type="Proteomes" id="UP000185736"/>
    </source>
</evidence>
<dbReference type="EMBL" id="MSGO01000011">
    <property type="protein sequence ID" value="OLL15399.1"/>
    <property type="molecule type" value="Genomic_DNA"/>
</dbReference>
<dbReference type="InterPro" id="IPR047655">
    <property type="entry name" value="Transpos_IS630-like"/>
</dbReference>
<gene>
    <name evidence="2" type="ORF">BKH32_03585</name>
</gene>
<feature type="domain" description="Tc1-like transposase DDE" evidence="1">
    <location>
        <begin position="182"/>
        <end position="321"/>
    </location>
</feature>
<reference evidence="2 3" key="1">
    <citation type="submission" date="2016-12" db="EMBL/GenBank/DDBJ databases">
        <title>Genomic comparison of strains in the 'Actinomyces naeslundii' group.</title>
        <authorList>
            <person name="Mughal S.R."/>
            <person name="Do T."/>
            <person name="Gilbert S.C."/>
            <person name="Witherden E.A."/>
            <person name="Didelot X."/>
            <person name="Beighton D."/>
        </authorList>
    </citation>
    <scope>NUCLEOTIDE SEQUENCE [LARGE SCALE GENOMIC DNA]</scope>
    <source>
        <strain evidence="2 3">S64C</strain>
    </source>
</reference>
<dbReference type="Proteomes" id="UP000185736">
    <property type="component" value="Unassembled WGS sequence"/>
</dbReference>
<dbReference type="InterPro" id="IPR038717">
    <property type="entry name" value="Tc1-like_DDE_dom"/>
</dbReference>
<dbReference type="NCBIfam" id="NF033545">
    <property type="entry name" value="transpos_IS630"/>
    <property type="match status" value="1"/>
</dbReference>
<evidence type="ECO:0000259" key="1">
    <source>
        <dbReference type="Pfam" id="PF13358"/>
    </source>
</evidence>
<proteinExistence type="predicted"/>
<dbReference type="GO" id="GO:0003676">
    <property type="term" value="F:nucleic acid binding"/>
    <property type="evidence" value="ECO:0007669"/>
    <property type="project" value="InterPro"/>
</dbReference>
<dbReference type="AlphaFoldDB" id="A0A1Q8I2R4"/>
<sequence>MDRVVVSDDEWAVLQGYKHQAPYRLMRLKSEAVVLLSKGVDTAVVAQVVERTPETVRSWARAWNRYRLASIHTGHAGNLNASRLTATQRQEVAGVLSRPPSEQGLPIGFWDVPHLAAWVYDHFEVEYASAVSYRFVLHMAGLSFHRPEAVDQRRPPQADVDQRMSQIRSEIVRKWSDPEVMVVCADQVRIEHEAIVRRAWIRRGDAARLEVDRRRQAQSYIGFLHETDGTVDLMTLDWQDTGAITQALIDLTVKHPDKKKIVIVWDNASWHRSARLRHSLKTIKNLERIHLINLPAYSPDENPIEHVWKEAKDSISNHQRATFPQTRQAFETFIQANKFPYRLTK</sequence>
<evidence type="ECO:0000313" key="2">
    <source>
        <dbReference type="EMBL" id="OLL15399.1"/>
    </source>
</evidence>
<dbReference type="InterPro" id="IPR036397">
    <property type="entry name" value="RNaseH_sf"/>
</dbReference>
<dbReference type="Pfam" id="PF13358">
    <property type="entry name" value="DDE_3"/>
    <property type="match status" value="1"/>
</dbReference>
<protein>
    <recommendedName>
        <fullName evidence="1">Tc1-like transposase DDE domain-containing protein</fullName>
    </recommendedName>
</protein>
<dbReference type="Gene3D" id="3.30.420.10">
    <property type="entry name" value="Ribonuclease H-like superfamily/Ribonuclease H"/>
    <property type="match status" value="1"/>
</dbReference>
<comment type="caution">
    <text evidence="2">The sequence shown here is derived from an EMBL/GenBank/DDBJ whole genome shotgun (WGS) entry which is preliminary data.</text>
</comment>